<accession>A0A9P9EV17</accession>
<sequence length="299" mass="33638">MRYSSIYRELLASFFKKWKPPRNIKCISIAIREVPNDRDCINNVEPIGSEQRLHLTAKTTLAFDQRQMVRNIDRMANVSVDRPILWISFGKLTDRNSDIYLDTSLDQRRDFTTPALCVSFTLSFPQTLTSVVANPRPSCSGSMPVHAPPDRLSLTLNLIGDRDVRSIPGVTAAAMFSELLWNGLAAAQLAVGAEMRRKLRRHATPKRVEPRKKNCLIQSDGCYSMQSDIAQFAWVYLDVWCAASIKTLLSAVDAGQMIWDKWVESLMTARLSKISAPSREDAIPLIALSSMPLVPYEYG</sequence>
<gene>
    <name evidence="1" type="ORF">B0J13DRAFT_525054</name>
</gene>
<protein>
    <submittedName>
        <fullName evidence="1">Uncharacterized protein</fullName>
    </submittedName>
</protein>
<reference evidence="1" key="1">
    <citation type="journal article" date="2021" name="Nat. Commun.">
        <title>Genetic determinants of endophytism in the Arabidopsis root mycobiome.</title>
        <authorList>
            <person name="Mesny F."/>
            <person name="Miyauchi S."/>
            <person name="Thiergart T."/>
            <person name="Pickel B."/>
            <person name="Atanasova L."/>
            <person name="Karlsson M."/>
            <person name="Huettel B."/>
            <person name="Barry K.W."/>
            <person name="Haridas S."/>
            <person name="Chen C."/>
            <person name="Bauer D."/>
            <person name="Andreopoulos W."/>
            <person name="Pangilinan J."/>
            <person name="LaButti K."/>
            <person name="Riley R."/>
            <person name="Lipzen A."/>
            <person name="Clum A."/>
            <person name="Drula E."/>
            <person name="Henrissat B."/>
            <person name="Kohler A."/>
            <person name="Grigoriev I.V."/>
            <person name="Martin F.M."/>
            <person name="Hacquard S."/>
        </authorList>
    </citation>
    <scope>NUCLEOTIDE SEQUENCE</scope>
    <source>
        <strain evidence="1">MPI-CAGE-AT-0021</strain>
    </source>
</reference>
<dbReference type="EMBL" id="JAGMUU010000009">
    <property type="protein sequence ID" value="KAH7145522.1"/>
    <property type="molecule type" value="Genomic_DNA"/>
</dbReference>
<name>A0A9P9EV17_9HYPO</name>
<organism evidence="1 2">
    <name type="scientific">Dactylonectria estremocensis</name>
    <dbReference type="NCBI Taxonomy" id="1079267"/>
    <lineage>
        <taxon>Eukaryota</taxon>
        <taxon>Fungi</taxon>
        <taxon>Dikarya</taxon>
        <taxon>Ascomycota</taxon>
        <taxon>Pezizomycotina</taxon>
        <taxon>Sordariomycetes</taxon>
        <taxon>Hypocreomycetidae</taxon>
        <taxon>Hypocreales</taxon>
        <taxon>Nectriaceae</taxon>
        <taxon>Dactylonectria</taxon>
    </lineage>
</organism>
<proteinExistence type="predicted"/>
<evidence type="ECO:0000313" key="2">
    <source>
        <dbReference type="Proteomes" id="UP000717696"/>
    </source>
</evidence>
<dbReference type="AlphaFoldDB" id="A0A9P9EV17"/>
<evidence type="ECO:0000313" key="1">
    <source>
        <dbReference type="EMBL" id="KAH7145522.1"/>
    </source>
</evidence>
<keyword evidence="2" id="KW-1185">Reference proteome</keyword>
<comment type="caution">
    <text evidence="1">The sequence shown here is derived from an EMBL/GenBank/DDBJ whole genome shotgun (WGS) entry which is preliminary data.</text>
</comment>
<dbReference type="Proteomes" id="UP000717696">
    <property type="component" value="Unassembled WGS sequence"/>
</dbReference>